<protein>
    <submittedName>
        <fullName evidence="1">Uncharacterized protein</fullName>
    </submittedName>
</protein>
<dbReference type="Proteomes" id="UP000814140">
    <property type="component" value="Unassembled WGS sequence"/>
</dbReference>
<reference evidence="1" key="2">
    <citation type="journal article" date="2022" name="New Phytol.">
        <title>Evolutionary transition to the ectomycorrhizal habit in the genomes of a hyperdiverse lineage of mushroom-forming fungi.</title>
        <authorList>
            <person name="Looney B."/>
            <person name="Miyauchi S."/>
            <person name="Morin E."/>
            <person name="Drula E."/>
            <person name="Courty P.E."/>
            <person name="Kohler A."/>
            <person name="Kuo A."/>
            <person name="LaButti K."/>
            <person name="Pangilinan J."/>
            <person name="Lipzen A."/>
            <person name="Riley R."/>
            <person name="Andreopoulos W."/>
            <person name="He G."/>
            <person name="Johnson J."/>
            <person name="Nolan M."/>
            <person name="Tritt A."/>
            <person name="Barry K.W."/>
            <person name="Grigoriev I.V."/>
            <person name="Nagy L.G."/>
            <person name="Hibbett D."/>
            <person name="Henrissat B."/>
            <person name="Matheny P.B."/>
            <person name="Labbe J."/>
            <person name="Martin F.M."/>
        </authorList>
    </citation>
    <scope>NUCLEOTIDE SEQUENCE</scope>
    <source>
        <strain evidence="1">HHB10654</strain>
    </source>
</reference>
<evidence type="ECO:0000313" key="2">
    <source>
        <dbReference type="Proteomes" id="UP000814140"/>
    </source>
</evidence>
<dbReference type="EMBL" id="MU277436">
    <property type="protein sequence ID" value="KAI0054432.1"/>
    <property type="molecule type" value="Genomic_DNA"/>
</dbReference>
<comment type="caution">
    <text evidence="1">The sequence shown here is derived from an EMBL/GenBank/DDBJ whole genome shotgun (WGS) entry which is preliminary data.</text>
</comment>
<organism evidence="1 2">
    <name type="scientific">Artomyces pyxidatus</name>
    <dbReference type="NCBI Taxonomy" id="48021"/>
    <lineage>
        <taxon>Eukaryota</taxon>
        <taxon>Fungi</taxon>
        <taxon>Dikarya</taxon>
        <taxon>Basidiomycota</taxon>
        <taxon>Agaricomycotina</taxon>
        <taxon>Agaricomycetes</taxon>
        <taxon>Russulales</taxon>
        <taxon>Auriscalpiaceae</taxon>
        <taxon>Artomyces</taxon>
    </lineage>
</organism>
<sequence length="265" mass="29374">MSPKHAQKSKRARKENVDTEPALQKKNVNKASNGKKATTKTTSPRDKDLEKEIENLKKLLAEAKRDALKANEPLKETIPKPKGSPGSIADGGYCLIDEMRLSDTEDGIAQYAMIRRTMHDIALRGNINLEVPYGKQTPECLAKMFKAARERFPILGRYQGDWATAAFVKQYVNNRRKHEARKAARARGTHTSNSGGNGPPPPSGGAGGSIRAPVRVSKTIEDLDDEEYEEEVSEGSNKRKRAVAIENSEEEEQEDDEEEDDDEAA</sequence>
<reference evidence="1" key="1">
    <citation type="submission" date="2021-03" db="EMBL/GenBank/DDBJ databases">
        <authorList>
            <consortium name="DOE Joint Genome Institute"/>
            <person name="Ahrendt S."/>
            <person name="Looney B.P."/>
            <person name="Miyauchi S."/>
            <person name="Morin E."/>
            <person name="Drula E."/>
            <person name="Courty P.E."/>
            <person name="Chicoki N."/>
            <person name="Fauchery L."/>
            <person name="Kohler A."/>
            <person name="Kuo A."/>
            <person name="Labutti K."/>
            <person name="Pangilinan J."/>
            <person name="Lipzen A."/>
            <person name="Riley R."/>
            <person name="Andreopoulos W."/>
            <person name="He G."/>
            <person name="Johnson J."/>
            <person name="Barry K.W."/>
            <person name="Grigoriev I.V."/>
            <person name="Nagy L."/>
            <person name="Hibbett D."/>
            <person name="Henrissat B."/>
            <person name="Matheny P.B."/>
            <person name="Labbe J."/>
            <person name="Martin F."/>
        </authorList>
    </citation>
    <scope>NUCLEOTIDE SEQUENCE</scope>
    <source>
        <strain evidence="1">HHB10654</strain>
    </source>
</reference>
<accession>A0ACB8SE19</accession>
<gene>
    <name evidence="1" type="ORF">BV25DRAFT_1903872</name>
</gene>
<keyword evidence="2" id="KW-1185">Reference proteome</keyword>
<proteinExistence type="predicted"/>
<evidence type="ECO:0000313" key="1">
    <source>
        <dbReference type="EMBL" id="KAI0054432.1"/>
    </source>
</evidence>
<name>A0ACB8SE19_9AGAM</name>